<gene>
    <name evidence="2" type="ORF">GCM10017655_43570</name>
</gene>
<comment type="caution">
    <text evidence="2">The sequence shown here is derived from an EMBL/GenBank/DDBJ whole genome shotgun (WGS) entry which is preliminary data.</text>
</comment>
<dbReference type="InterPro" id="IPR025159">
    <property type="entry name" value="AbiEi_N"/>
</dbReference>
<evidence type="ECO:0000313" key="2">
    <source>
        <dbReference type="EMBL" id="GLK91293.1"/>
    </source>
</evidence>
<accession>A0A9W6KAU8</accession>
<organism evidence="2 3">
    <name type="scientific">Pseudomonas turukhanskensis</name>
    <dbReference type="NCBI Taxonomy" id="1806536"/>
    <lineage>
        <taxon>Bacteria</taxon>
        <taxon>Pseudomonadati</taxon>
        <taxon>Pseudomonadota</taxon>
        <taxon>Gammaproteobacteria</taxon>
        <taxon>Pseudomonadales</taxon>
        <taxon>Pseudomonadaceae</taxon>
        <taxon>Pseudomonas</taxon>
    </lineage>
</organism>
<reference evidence="2" key="1">
    <citation type="journal article" date="2014" name="Int. J. Syst. Evol. Microbiol.">
        <title>Complete genome sequence of Corynebacterium casei LMG S-19264T (=DSM 44701T), isolated from a smear-ripened cheese.</title>
        <authorList>
            <consortium name="US DOE Joint Genome Institute (JGI-PGF)"/>
            <person name="Walter F."/>
            <person name="Albersmeier A."/>
            <person name="Kalinowski J."/>
            <person name="Ruckert C."/>
        </authorList>
    </citation>
    <scope>NUCLEOTIDE SEQUENCE</scope>
    <source>
        <strain evidence="2">VKM B-2935</strain>
    </source>
</reference>
<protein>
    <recommendedName>
        <fullName evidence="1">AbiEi antitoxin N-terminal domain-containing protein</fullName>
    </recommendedName>
</protein>
<dbReference type="EMBL" id="BSFN01000019">
    <property type="protein sequence ID" value="GLK91293.1"/>
    <property type="molecule type" value="Genomic_DNA"/>
</dbReference>
<evidence type="ECO:0000259" key="1">
    <source>
        <dbReference type="Pfam" id="PF13338"/>
    </source>
</evidence>
<reference evidence="2" key="2">
    <citation type="submission" date="2023-01" db="EMBL/GenBank/DDBJ databases">
        <authorList>
            <person name="Sun Q."/>
            <person name="Evtushenko L."/>
        </authorList>
    </citation>
    <scope>NUCLEOTIDE SEQUENCE</scope>
    <source>
        <strain evidence="2">VKM B-2935</strain>
    </source>
</reference>
<evidence type="ECO:0000313" key="3">
    <source>
        <dbReference type="Proteomes" id="UP001143328"/>
    </source>
</evidence>
<feature type="domain" description="AbiEi antitoxin N-terminal" evidence="1">
    <location>
        <begin position="8"/>
        <end position="59"/>
    </location>
</feature>
<proteinExistence type="predicted"/>
<name>A0A9W6KAU8_9PSED</name>
<dbReference type="AlphaFoldDB" id="A0A9W6KAU8"/>
<dbReference type="InterPro" id="IPR059220">
    <property type="entry name" value="AbiEi"/>
</dbReference>
<sequence>MRQLLHSLYALASAERYLFTPEDLRGLLPELSDGAFKTLLSRADRSGLLRRVCRGLYVFEPAAPRDGLLLFHAAARLRANHFNYISLETALSDAGAISQVPISWLTVMSSARSSRIDCGRWGTLEFVHTRQQPADVAEHLQYDARCRLWRATTQLALRDMRATRRSMDLVAPDRMDGSSTDEPV</sequence>
<dbReference type="NCBIfam" id="NF047376">
    <property type="entry name" value="TAA_AbiEi"/>
    <property type="match status" value="1"/>
</dbReference>
<dbReference type="Pfam" id="PF13338">
    <property type="entry name" value="AbiEi_4"/>
    <property type="match status" value="1"/>
</dbReference>
<keyword evidence="3" id="KW-1185">Reference proteome</keyword>
<dbReference type="Proteomes" id="UP001143328">
    <property type="component" value="Unassembled WGS sequence"/>
</dbReference>